<dbReference type="RefSeq" id="WP_051515067.1">
    <property type="nucleotide sequence ID" value="NZ_AZQP01000025.1"/>
</dbReference>
<dbReference type="PROSITE" id="PS51257">
    <property type="entry name" value="PROKAR_LIPOPROTEIN"/>
    <property type="match status" value="1"/>
</dbReference>
<feature type="chain" id="PRO_5001498712" evidence="1">
    <location>
        <begin position="28"/>
        <end position="278"/>
    </location>
</feature>
<dbReference type="AlphaFoldDB" id="A0A017RUX2"/>
<gene>
    <name evidence="3" type="ORF">Q428_08990</name>
</gene>
<evidence type="ECO:0000313" key="4">
    <source>
        <dbReference type="Proteomes" id="UP000019681"/>
    </source>
</evidence>
<comment type="caution">
    <text evidence="3">The sequence shown here is derived from an EMBL/GenBank/DDBJ whole genome shotgun (WGS) entry which is preliminary data.</text>
</comment>
<dbReference type="STRING" id="1403537.Q428_08990"/>
<dbReference type="PANTHER" id="PTHR37945:SF1">
    <property type="entry name" value="EXTRACELLULAR TUNGSTATE BINDING PROTEIN"/>
    <property type="match status" value="1"/>
</dbReference>
<dbReference type="OrthoDB" id="186379at2"/>
<feature type="domain" description="PBP" evidence="2">
    <location>
        <begin position="34"/>
        <end position="253"/>
    </location>
</feature>
<organism evidence="3 4">
    <name type="scientific">Fervidicella metallireducens AeB</name>
    <dbReference type="NCBI Taxonomy" id="1403537"/>
    <lineage>
        <taxon>Bacteria</taxon>
        <taxon>Bacillati</taxon>
        <taxon>Bacillota</taxon>
        <taxon>Clostridia</taxon>
        <taxon>Eubacteriales</taxon>
        <taxon>Clostridiaceae</taxon>
        <taxon>Fervidicella</taxon>
    </lineage>
</organism>
<protein>
    <submittedName>
        <fullName evidence="3">Tungsten ABC transporter substrate-binding protein</fullName>
    </submittedName>
</protein>
<dbReference type="PANTHER" id="PTHR37945">
    <property type="entry name" value="EXTRACELLULAR TUNGSTATE BINDING PROTEIN"/>
    <property type="match status" value="1"/>
</dbReference>
<proteinExistence type="predicted"/>
<dbReference type="EMBL" id="AZQP01000025">
    <property type="protein sequence ID" value="EYE88224.1"/>
    <property type="molecule type" value="Genomic_DNA"/>
</dbReference>
<dbReference type="InterPro" id="IPR024370">
    <property type="entry name" value="PBP_domain"/>
</dbReference>
<evidence type="ECO:0000313" key="3">
    <source>
        <dbReference type="EMBL" id="EYE88224.1"/>
    </source>
</evidence>
<evidence type="ECO:0000256" key="1">
    <source>
        <dbReference type="SAM" id="SignalP"/>
    </source>
</evidence>
<name>A0A017RUX2_9CLOT</name>
<reference evidence="3 4" key="1">
    <citation type="journal article" date="2014" name="Genome Announc.">
        <title>Draft Genome Sequence of Fervidicella metallireducens Strain AeBT, an Iron-Reducing Thermoanaerobe from the Great Artesian Basin.</title>
        <authorList>
            <person name="Patel B.K."/>
        </authorList>
    </citation>
    <scope>NUCLEOTIDE SEQUENCE [LARGE SCALE GENOMIC DNA]</scope>
    <source>
        <strain evidence="3 4">AeB</strain>
    </source>
</reference>
<dbReference type="SUPFAM" id="SSF53850">
    <property type="entry name" value="Periplasmic binding protein-like II"/>
    <property type="match status" value="1"/>
</dbReference>
<accession>A0A017RUX2</accession>
<dbReference type="Gene3D" id="3.40.190.10">
    <property type="entry name" value="Periplasmic binding protein-like II"/>
    <property type="match status" value="2"/>
</dbReference>
<dbReference type="Pfam" id="PF12849">
    <property type="entry name" value="PBP_like_2"/>
    <property type="match status" value="1"/>
</dbReference>
<keyword evidence="1" id="KW-0732">Signal</keyword>
<dbReference type="InterPro" id="IPR052738">
    <property type="entry name" value="ABC-Tungstate_binding"/>
</dbReference>
<keyword evidence="4" id="KW-1185">Reference proteome</keyword>
<feature type="signal peptide" evidence="1">
    <location>
        <begin position="1"/>
        <end position="27"/>
    </location>
</feature>
<dbReference type="Proteomes" id="UP000019681">
    <property type="component" value="Unassembled WGS sequence"/>
</dbReference>
<sequence>MKGSKKFTFHLVIFMSMALFFSSCGKALDKKKSIILATTTSTRDSGLLDFLFPEFTKDTGYAVEVVAVGTGQALKLARDGNADVVLVHAKEEEEKFVSEGFGLKRYEVMYNDFVIVGPKRDPGGIRFVSDAGEALKLIAENKINFISRGDESGTHKFEKKIWNKINIKPSGRWYISAGKGMAEVLAMAEELGGYTITDRATYLSLKEKLNLEILFQKSSDLKNEYGVIAVNPKIHSDANIQGAQNLINWLISQKGQMMIGIYGKDKYGESLFIPDAQK</sequence>
<evidence type="ECO:0000259" key="2">
    <source>
        <dbReference type="Pfam" id="PF12849"/>
    </source>
</evidence>